<dbReference type="Proteomes" id="UP000095287">
    <property type="component" value="Unplaced"/>
</dbReference>
<organism evidence="1 2">
    <name type="scientific">Steinernema glaseri</name>
    <dbReference type="NCBI Taxonomy" id="37863"/>
    <lineage>
        <taxon>Eukaryota</taxon>
        <taxon>Metazoa</taxon>
        <taxon>Ecdysozoa</taxon>
        <taxon>Nematoda</taxon>
        <taxon>Chromadorea</taxon>
        <taxon>Rhabditida</taxon>
        <taxon>Tylenchina</taxon>
        <taxon>Panagrolaimomorpha</taxon>
        <taxon>Strongyloidoidea</taxon>
        <taxon>Steinernematidae</taxon>
        <taxon>Steinernema</taxon>
    </lineage>
</organism>
<reference evidence="2" key="1">
    <citation type="submission" date="2016-11" db="UniProtKB">
        <authorList>
            <consortium name="WormBaseParasite"/>
        </authorList>
    </citation>
    <scope>IDENTIFICATION</scope>
</reference>
<dbReference type="WBParaSite" id="L893_g15336.t1">
    <property type="protein sequence ID" value="L893_g15336.t1"/>
    <property type="gene ID" value="L893_g15336"/>
</dbReference>
<protein>
    <submittedName>
        <fullName evidence="2">CPSF_A domain-containing protein</fullName>
    </submittedName>
</protein>
<sequence>MGQRILTNNFSASYGCDGLLVYRDGKLELLMGWQCNEGDPSCARKIQLEMTPPIPPEAKVIDISSSDGGQHISVVTNCGIFIVVVDKSIWQHYSVHATRPIIERLRDHYYAKCYSVCPLLYGHANSVRILKFRWLVIDNRHIFAILSDDDGIRFFEIGSDGEKDVKLPNMIIDFRNMRSGTSERDHSLTNHKQPKVFGLHRSLTSLDFGPIIHDSEESIQTVFFSDTEGDIYYFGFSLEQFMGYGPVGPLRVRMHSGCGPLIGSAIDIADIKYIRHWYSDVLPMFAVASYSGKVYHLMLSQLIDEFDEAEFCYGGMFHAFVGDVFDFDASRGSIVFAQDNIFDGKYFIRSERAVALMDVSNVVLDMWKVSTKRKAGEALEKARLSYLGIAPDKSPTNFFVSLSCIRLIDRDEESGKLQFIILARTEGNKLLTKAITELVRSSSCIESLLENGFDPLSKGITKDQLPESVHIPNKMSSFQTASIPSIILSDAPEEQQVATLKSASDALTAACKSMAEAVDPYITSAKKLSEEFTSLERVHDECSARMLDIFDQMVALRFKVLAIKKRVERQEELRDKLTGAVHHETFNRPLSRAERAMYQDLKKGQVRVNHVKEAVPRLRKLVAEVQMELLERDPSSYVRISRPN</sequence>
<proteinExistence type="predicted"/>
<name>A0A1I7YEJ6_9BILA</name>
<dbReference type="PROSITE" id="PS51257">
    <property type="entry name" value="PROKAR_LIPOPROTEIN"/>
    <property type="match status" value="1"/>
</dbReference>
<dbReference type="AlphaFoldDB" id="A0A1I7YEJ6"/>
<accession>A0A1I7YEJ6</accession>
<keyword evidence="1" id="KW-1185">Reference proteome</keyword>
<evidence type="ECO:0000313" key="1">
    <source>
        <dbReference type="Proteomes" id="UP000095287"/>
    </source>
</evidence>
<evidence type="ECO:0000313" key="2">
    <source>
        <dbReference type="WBParaSite" id="L893_g15336.t1"/>
    </source>
</evidence>